<evidence type="ECO:0000259" key="4">
    <source>
        <dbReference type="Pfam" id="PF25269"/>
    </source>
</evidence>
<dbReference type="OrthoDB" id="7863619at2"/>
<dbReference type="STRING" id="571298.SAMN04488026_102664"/>
<organism evidence="5 6">
    <name type="scientific">Aliiruegeria lutimaris</name>
    <dbReference type="NCBI Taxonomy" id="571298"/>
    <lineage>
        <taxon>Bacteria</taxon>
        <taxon>Pseudomonadati</taxon>
        <taxon>Pseudomonadota</taxon>
        <taxon>Alphaproteobacteria</taxon>
        <taxon>Rhodobacterales</taxon>
        <taxon>Roseobacteraceae</taxon>
        <taxon>Aliiruegeria</taxon>
    </lineage>
</organism>
<dbReference type="Pfam" id="PF13400">
    <property type="entry name" value="Tad"/>
    <property type="match status" value="1"/>
</dbReference>
<evidence type="ECO:0000259" key="2">
    <source>
        <dbReference type="Pfam" id="PF09977"/>
    </source>
</evidence>
<evidence type="ECO:0000313" key="6">
    <source>
        <dbReference type="Proteomes" id="UP000199382"/>
    </source>
</evidence>
<feature type="domain" description="DUF2134" evidence="2">
    <location>
        <begin position="79"/>
        <end position="153"/>
    </location>
</feature>
<dbReference type="Proteomes" id="UP000199382">
    <property type="component" value="Unassembled WGS sequence"/>
</dbReference>
<dbReference type="AlphaFoldDB" id="A0A1G8XJR7"/>
<evidence type="ECO:0000259" key="3">
    <source>
        <dbReference type="Pfam" id="PF13400"/>
    </source>
</evidence>
<proteinExistence type="predicted"/>
<dbReference type="RefSeq" id="WP_093156932.1">
    <property type="nucleotide sequence ID" value="NZ_FNEK01000026.1"/>
</dbReference>
<dbReference type="InterPro" id="IPR018705">
    <property type="entry name" value="DUF2134_membrane"/>
</dbReference>
<feature type="domain" description="Putative Flp pilus-assembly TadG-like N-terminal" evidence="3">
    <location>
        <begin position="12"/>
        <end position="56"/>
    </location>
</feature>
<accession>A0A1G8XJR7</accession>
<reference evidence="5 6" key="1">
    <citation type="submission" date="2016-10" db="EMBL/GenBank/DDBJ databases">
        <authorList>
            <person name="de Groot N.N."/>
        </authorList>
    </citation>
    <scope>NUCLEOTIDE SEQUENCE [LARGE SCALE GENOMIC DNA]</scope>
    <source>
        <strain evidence="5 6">DSM 25294</strain>
    </source>
</reference>
<protein>
    <submittedName>
        <fullName evidence="5">Putative Flp pilus-assembly TadE/G-like</fullName>
    </submittedName>
</protein>
<keyword evidence="1" id="KW-1133">Transmembrane helix</keyword>
<dbReference type="InterPro" id="IPR028087">
    <property type="entry name" value="Tad_N"/>
</dbReference>
<dbReference type="Pfam" id="PF25269">
    <property type="entry name" value="DUF7867"/>
    <property type="match status" value="2"/>
</dbReference>
<dbReference type="EMBL" id="FNEK01000026">
    <property type="protein sequence ID" value="SDJ90838.1"/>
    <property type="molecule type" value="Genomic_DNA"/>
</dbReference>
<sequence length="494" mass="51117">MIRTDFARSEEGAAGAWSLFIFLICAVVAGLSIDGTNGVRAKEHLQSTADMAAHAGLMELINGGTDSSIRNAVSANVQTNMPSSNYGNVLGDTSTYISVGYFADGTLASSLVEDDNAVSVELHMSSSFGNAVKTFLLGFIGIDSMDVIATSTAVMEQSDTCIGYDGIYAHGQVKMTSTSTIGAGFCIFSKDYVDLSNHNVFEPGSGIGMPDLANCSHCDDASNPGVEDAQFEANLQLQDVGAHVDKVMTSLLGTGSDSAPYNDFMDSVVFTDSLTPLSDLGYNISKMRKGSIISIEAGYFQSMETVPGGLIYAVNCGPELNASGAITPSPSGDKKNSEISANLKTISLETPTGSAISDVAIVTDCKINFGNTAQVVNSIIATSSTSVQSIAASSYAKIGSGGLTCPSTEKVVVMTKGDMSIPAGMETNNVDFYITGNASLASGTSVQTTKLGTSFYVGGTMSIAAQGDWYPCGGEDDSLALGVDAIHHVIASVE</sequence>
<evidence type="ECO:0000256" key="1">
    <source>
        <dbReference type="SAM" id="Phobius"/>
    </source>
</evidence>
<keyword evidence="1" id="KW-0472">Membrane</keyword>
<feature type="domain" description="DUF7867" evidence="4">
    <location>
        <begin position="166"/>
        <end position="268"/>
    </location>
</feature>
<gene>
    <name evidence="5" type="ORF">SAMN04488026_102664</name>
</gene>
<keyword evidence="1" id="KW-0812">Transmembrane</keyword>
<evidence type="ECO:0000313" key="5">
    <source>
        <dbReference type="EMBL" id="SDJ90838.1"/>
    </source>
</evidence>
<name>A0A1G8XJR7_9RHOB</name>
<feature type="domain" description="DUF7867" evidence="4">
    <location>
        <begin position="346"/>
        <end position="470"/>
    </location>
</feature>
<keyword evidence="6" id="KW-1185">Reference proteome</keyword>
<dbReference type="InterPro" id="IPR057189">
    <property type="entry name" value="DUF7867"/>
</dbReference>
<feature type="transmembrane region" description="Helical" evidence="1">
    <location>
        <begin position="12"/>
        <end position="33"/>
    </location>
</feature>
<dbReference type="Pfam" id="PF09977">
    <property type="entry name" value="Tad_C"/>
    <property type="match status" value="1"/>
</dbReference>